<keyword evidence="3" id="KW-1185">Reference proteome</keyword>
<name>A0ABN3BXE1_9MICC</name>
<accession>A0ABN3BXE1</accession>
<dbReference type="InterPro" id="IPR046553">
    <property type="entry name" value="DUF6707"/>
</dbReference>
<sequence>MQHSSGPHERPGTTEFHAIDADDLRPGQRLLLPDGKDSAEVLEVDTVLDDYGQPALYFAVLDNHTNLRVAHGTRVRAARGKAVRPADLLFSGPAAGAGASAAEAEAPDAGVTAPAGEAGAAAVAPPTIETVPAAPLRGPSDIALDTGEVVHVPGAASARPERANASILARLPAPDDKPEDLMRAIDAAHPGRHAVHELAARLARGVNVKSGACLADLRALAYELYIGQHDAEGALKVADLLAVLPYDGNPARWASIESALGLAAHLAREAGQEDRAAAYGELLRTPEDAETDPFRARMAQRVRQRALNEPNLYDKEITRAVGAKDHAEERGWRMLRLGSLLHLRAHGGSTAFEQDELDRRIEVELDAVRA</sequence>
<dbReference type="EMBL" id="BAAAQW010000007">
    <property type="protein sequence ID" value="GAA2201582.1"/>
    <property type="molecule type" value="Genomic_DNA"/>
</dbReference>
<evidence type="ECO:0000313" key="2">
    <source>
        <dbReference type="EMBL" id="GAA2201582.1"/>
    </source>
</evidence>
<evidence type="ECO:0000256" key="1">
    <source>
        <dbReference type="SAM" id="MobiDB-lite"/>
    </source>
</evidence>
<gene>
    <name evidence="2" type="ORF">GCM10009849_26570</name>
</gene>
<reference evidence="2 3" key="1">
    <citation type="journal article" date="2019" name="Int. J. Syst. Evol. Microbiol.">
        <title>The Global Catalogue of Microorganisms (GCM) 10K type strain sequencing project: providing services to taxonomists for standard genome sequencing and annotation.</title>
        <authorList>
            <consortium name="The Broad Institute Genomics Platform"/>
            <consortium name="The Broad Institute Genome Sequencing Center for Infectious Disease"/>
            <person name="Wu L."/>
            <person name="Ma J."/>
        </authorList>
    </citation>
    <scope>NUCLEOTIDE SEQUENCE [LARGE SCALE GENOMIC DNA]</scope>
    <source>
        <strain evidence="2 3">JCM 16034</strain>
    </source>
</reference>
<comment type="caution">
    <text evidence="2">The sequence shown here is derived from an EMBL/GenBank/DDBJ whole genome shotgun (WGS) entry which is preliminary data.</text>
</comment>
<dbReference type="RefSeq" id="WP_344300238.1">
    <property type="nucleotide sequence ID" value="NZ_BAAAQW010000007.1"/>
</dbReference>
<evidence type="ECO:0000313" key="3">
    <source>
        <dbReference type="Proteomes" id="UP001500432"/>
    </source>
</evidence>
<protein>
    <submittedName>
        <fullName evidence="2">Uncharacterized protein</fullName>
    </submittedName>
</protein>
<proteinExistence type="predicted"/>
<feature type="region of interest" description="Disordered" evidence="1">
    <location>
        <begin position="1"/>
        <end position="22"/>
    </location>
</feature>
<dbReference type="Proteomes" id="UP001500432">
    <property type="component" value="Unassembled WGS sequence"/>
</dbReference>
<dbReference type="Pfam" id="PF20453">
    <property type="entry name" value="DUF6707"/>
    <property type="match status" value="1"/>
</dbReference>
<organism evidence="2 3">
    <name type="scientific">Sinomonas flava</name>
    <dbReference type="NCBI Taxonomy" id="496857"/>
    <lineage>
        <taxon>Bacteria</taxon>
        <taxon>Bacillati</taxon>
        <taxon>Actinomycetota</taxon>
        <taxon>Actinomycetes</taxon>
        <taxon>Micrococcales</taxon>
        <taxon>Micrococcaceae</taxon>
        <taxon>Sinomonas</taxon>
    </lineage>
</organism>